<feature type="domain" description="HTH tetR-type" evidence="6">
    <location>
        <begin position="1"/>
        <end position="60"/>
    </location>
</feature>
<name>A0A8T4IVL6_9ACTN</name>
<dbReference type="Pfam" id="PF00440">
    <property type="entry name" value="TetR_N"/>
    <property type="match status" value="1"/>
</dbReference>
<evidence type="ECO:0000259" key="6">
    <source>
        <dbReference type="PROSITE" id="PS50977"/>
    </source>
</evidence>
<evidence type="ECO:0000313" key="8">
    <source>
        <dbReference type="Proteomes" id="UP000675554"/>
    </source>
</evidence>
<dbReference type="InterPro" id="IPR001647">
    <property type="entry name" value="HTH_TetR"/>
</dbReference>
<keyword evidence="8" id="KW-1185">Reference proteome</keyword>
<dbReference type="PANTHER" id="PTHR30055">
    <property type="entry name" value="HTH-TYPE TRANSCRIPTIONAL REGULATOR RUTR"/>
    <property type="match status" value="1"/>
</dbReference>
<organism evidence="7 8">
    <name type="scientific">Streptomyces daliensis</name>
    <dbReference type="NCBI Taxonomy" id="299421"/>
    <lineage>
        <taxon>Bacteria</taxon>
        <taxon>Bacillati</taxon>
        <taxon>Actinomycetota</taxon>
        <taxon>Actinomycetes</taxon>
        <taxon>Kitasatosporales</taxon>
        <taxon>Streptomycetaceae</taxon>
        <taxon>Streptomyces</taxon>
    </lineage>
</organism>
<evidence type="ECO:0000256" key="5">
    <source>
        <dbReference type="SAM" id="MobiDB-lite"/>
    </source>
</evidence>
<dbReference type="InterPro" id="IPR004111">
    <property type="entry name" value="Repressor_TetR_C"/>
</dbReference>
<dbReference type="GO" id="GO:0003700">
    <property type="term" value="F:DNA-binding transcription factor activity"/>
    <property type="evidence" value="ECO:0007669"/>
    <property type="project" value="TreeGrafter"/>
</dbReference>
<dbReference type="AlphaFoldDB" id="A0A8T4IVL6"/>
<protein>
    <submittedName>
        <fullName evidence="7">TetR/AcrR family transcriptional regulator C-terminal domain-containing protein</fullName>
    </submittedName>
</protein>
<dbReference type="Gene3D" id="1.10.357.10">
    <property type="entry name" value="Tetracycline Repressor, domain 2"/>
    <property type="match status" value="1"/>
</dbReference>
<dbReference type="InterPro" id="IPR050109">
    <property type="entry name" value="HTH-type_TetR-like_transc_reg"/>
</dbReference>
<evidence type="ECO:0000256" key="2">
    <source>
        <dbReference type="ARBA" id="ARBA00023125"/>
    </source>
</evidence>
<evidence type="ECO:0000256" key="4">
    <source>
        <dbReference type="PROSITE-ProRule" id="PRU00335"/>
    </source>
</evidence>
<evidence type="ECO:0000256" key="1">
    <source>
        <dbReference type="ARBA" id="ARBA00023015"/>
    </source>
</evidence>
<evidence type="ECO:0000256" key="3">
    <source>
        <dbReference type="ARBA" id="ARBA00023163"/>
    </source>
</evidence>
<dbReference type="PROSITE" id="PS50977">
    <property type="entry name" value="HTH_TETR_2"/>
    <property type="match status" value="1"/>
</dbReference>
<dbReference type="Proteomes" id="UP000675554">
    <property type="component" value="Unassembled WGS sequence"/>
</dbReference>
<keyword evidence="2 4" id="KW-0238">DNA-binding</keyword>
<dbReference type="GO" id="GO:0045892">
    <property type="term" value="P:negative regulation of DNA-templated transcription"/>
    <property type="evidence" value="ECO:0007669"/>
    <property type="project" value="InterPro"/>
</dbReference>
<dbReference type="InterPro" id="IPR036271">
    <property type="entry name" value="Tet_transcr_reg_TetR-rel_C_sf"/>
</dbReference>
<dbReference type="EMBL" id="JAGSMN010000525">
    <property type="protein sequence ID" value="MBR7675745.1"/>
    <property type="molecule type" value="Genomic_DNA"/>
</dbReference>
<gene>
    <name evidence="7" type="ORF">KDA82_22555</name>
</gene>
<feature type="DNA-binding region" description="H-T-H motif" evidence="4">
    <location>
        <begin position="23"/>
        <end position="42"/>
    </location>
</feature>
<accession>A0A8T4IVL6</accession>
<keyword evidence="3" id="KW-0804">Transcription</keyword>
<sequence>MDREKITAAAVRLLDADGLAKFSMRRLAAELGVTAMSVYWYVDSKDDLLELAMDAAEGELDLPDPADTEADWREQLRHLAYEYRRLFNVHPWVSQMVGSYLNIGPHAMAFSHAAQGIMRRTGLPAPQLTGAMAALFQFVYGYSTTEASWNGRCRAAGLSADEYLSTVYGKIEGRAEYEDSLRLMEQGGGSTVHEMRERDFTVALDCILAGMDALTVATHTTRDRAENPHGPSQPAQSAQRP</sequence>
<dbReference type="PRINTS" id="PR00455">
    <property type="entry name" value="HTHTETR"/>
</dbReference>
<feature type="region of interest" description="Disordered" evidence="5">
    <location>
        <begin position="221"/>
        <end position="241"/>
    </location>
</feature>
<dbReference type="Pfam" id="PF02909">
    <property type="entry name" value="TetR_C_1"/>
    <property type="match status" value="1"/>
</dbReference>
<dbReference type="InterPro" id="IPR009057">
    <property type="entry name" value="Homeodomain-like_sf"/>
</dbReference>
<dbReference type="SUPFAM" id="SSF46689">
    <property type="entry name" value="Homeodomain-like"/>
    <property type="match status" value="1"/>
</dbReference>
<dbReference type="PANTHER" id="PTHR30055:SF151">
    <property type="entry name" value="TRANSCRIPTIONAL REGULATORY PROTEIN"/>
    <property type="match status" value="1"/>
</dbReference>
<dbReference type="GO" id="GO:0000976">
    <property type="term" value="F:transcription cis-regulatory region binding"/>
    <property type="evidence" value="ECO:0007669"/>
    <property type="project" value="TreeGrafter"/>
</dbReference>
<comment type="caution">
    <text evidence="7">The sequence shown here is derived from an EMBL/GenBank/DDBJ whole genome shotgun (WGS) entry which is preliminary data.</text>
</comment>
<reference evidence="7" key="1">
    <citation type="submission" date="2021-04" db="EMBL/GenBank/DDBJ databases">
        <title>Sequencing of actinobacteria type strains.</title>
        <authorList>
            <person name="Nguyen G.-S."/>
            <person name="Wentzel A."/>
        </authorList>
    </citation>
    <scope>NUCLEOTIDE SEQUENCE</scope>
    <source>
        <strain evidence="7">DSM 42095</strain>
    </source>
</reference>
<dbReference type="SUPFAM" id="SSF48498">
    <property type="entry name" value="Tetracyclin repressor-like, C-terminal domain"/>
    <property type="match status" value="1"/>
</dbReference>
<keyword evidence="1" id="KW-0805">Transcription regulation</keyword>
<evidence type="ECO:0000313" key="7">
    <source>
        <dbReference type="EMBL" id="MBR7675745.1"/>
    </source>
</evidence>
<proteinExistence type="predicted"/>
<dbReference type="Gene3D" id="1.10.10.60">
    <property type="entry name" value="Homeodomain-like"/>
    <property type="match status" value="1"/>
</dbReference>